<keyword evidence="2" id="KW-0812">Transmembrane</keyword>
<keyword evidence="2" id="KW-0472">Membrane</keyword>
<reference evidence="3" key="1">
    <citation type="journal article" date="2020" name="Stud. Mycol.">
        <title>101 Dothideomycetes genomes: a test case for predicting lifestyles and emergence of pathogens.</title>
        <authorList>
            <person name="Haridas S."/>
            <person name="Albert R."/>
            <person name="Binder M."/>
            <person name="Bloem J."/>
            <person name="Labutti K."/>
            <person name="Salamov A."/>
            <person name="Andreopoulos B."/>
            <person name="Baker S."/>
            <person name="Barry K."/>
            <person name="Bills G."/>
            <person name="Bluhm B."/>
            <person name="Cannon C."/>
            <person name="Castanera R."/>
            <person name="Culley D."/>
            <person name="Daum C."/>
            <person name="Ezra D."/>
            <person name="Gonzalez J."/>
            <person name="Henrissat B."/>
            <person name="Kuo A."/>
            <person name="Liang C."/>
            <person name="Lipzen A."/>
            <person name="Lutzoni F."/>
            <person name="Magnuson J."/>
            <person name="Mondo S."/>
            <person name="Nolan M."/>
            <person name="Ohm R."/>
            <person name="Pangilinan J."/>
            <person name="Park H.-J."/>
            <person name="Ramirez L."/>
            <person name="Alfaro M."/>
            <person name="Sun H."/>
            <person name="Tritt A."/>
            <person name="Yoshinaga Y."/>
            <person name="Zwiers L.-H."/>
            <person name="Turgeon B."/>
            <person name="Goodwin S."/>
            <person name="Spatafora J."/>
            <person name="Crous P."/>
            <person name="Grigoriev I."/>
        </authorList>
    </citation>
    <scope>NUCLEOTIDE SEQUENCE</scope>
    <source>
        <strain evidence="3">CBS 269.34</strain>
    </source>
</reference>
<organism evidence="3 4">
    <name type="scientific">Lophium mytilinum</name>
    <dbReference type="NCBI Taxonomy" id="390894"/>
    <lineage>
        <taxon>Eukaryota</taxon>
        <taxon>Fungi</taxon>
        <taxon>Dikarya</taxon>
        <taxon>Ascomycota</taxon>
        <taxon>Pezizomycotina</taxon>
        <taxon>Dothideomycetes</taxon>
        <taxon>Pleosporomycetidae</taxon>
        <taxon>Mytilinidiales</taxon>
        <taxon>Mytilinidiaceae</taxon>
        <taxon>Lophium</taxon>
    </lineage>
</organism>
<name>A0A6A6RBZ7_9PEZI</name>
<evidence type="ECO:0000313" key="3">
    <source>
        <dbReference type="EMBL" id="KAF2502091.1"/>
    </source>
</evidence>
<sequence length="275" mass="29625">MPPSFAQSPNEPHAQALGPTSGTPPISSYATLASARRCLFDCLTSLSAAFPLHSPPESSRPSPRRRSRQLLNSTRIPFGNQSPSITSATDATDPCTACLHHSTYDPHISSQGNSDVAASAALPSDDNPRDVSAERNQSMQLAAPVFELEAFVKVSNLTGERMVEYNRLSQPASATLYGDSCVRKPPVAPLQPRSVGIVRVYLRAFMLLLFAVLVCSVYVVAKTPGRLWILSGSLPDLLHRDPAGSTNVPLLNLVVDNKLVEKPTVQVSNRPRYPG</sequence>
<dbReference type="EMBL" id="MU004181">
    <property type="protein sequence ID" value="KAF2502091.1"/>
    <property type="molecule type" value="Genomic_DNA"/>
</dbReference>
<accession>A0A6A6RBZ7</accession>
<evidence type="ECO:0000256" key="1">
    <source>
        <dbReference type="SAM" id="MobiDB-lite"/>
    </source>
</evidence>
<keyword evidence="4" id="KW-1185">Reference proteome</keyword>
<evidence type="ECO:0000256" key="2">
    <source>
        <dbReference type="SAM" id="Phobius"/>
    </source>
</evidence>
<dbReference type="Proteomes" id="UP000799750">
    <property type="component" value="Unassembled WGS sequence"/>
</dbReference>
<protein>
    <submittedName>
        <fullName evidence="3">Uncharacterized protein</fullName>
    </submittedName>
</protein>
<proteinExistence type="predicted"/>
<feature type="compositionally biased region" description="Polar residues" evidence="1">
    <location>
        <begin position="1"/>
        <end position="10"/>
    </location>
</feature>
<feature type="transmembrane region" description="Helical" evidence="2">
    <location>
        <begin position="200"/>
        <end position="221"/>
    </location>
</feature>
<dbReference type="AlphaFoldDB" id="A0A6A6RBZ7"/>
<feature type="region of interest" description="Disordered" evidence="1">
    <location>
        <begin position="109"/>
        <end position="134"/>
    </location>
</feature>
<keyword evidence="2" id="KW-1133">Transmembrane helix</keyword>
<feature type="region of interest" description="Disordered" evidence="1">
    <location>
        <begin position="1"/>
        <end position="24"/>
    </location>
</feature>
<evidence type="ECO:0000313" key="4">
    <source>
        <dbReference type="Proteomes" id="UP000799750"/>
    </source>
</evidence>
<gene>
    <name evidence="3" type="ORF">BU16DRAFT_554158</name>
</gene>